<keyword evidence="1" id="KW-0812">Transmembrane</keyword>
<comment type="caution">
    <text evidence="2">The sequence shown here is derived from an EMBL/GenBank/DDBJ whole genome shotgun (WGS) entry which is preliminary data.</text>
</comment>
<feature type="transmembrane region" description="Helical" evidence="1">
    <location>
        <begin position="86"/>
        <end position="103"/>
    </location>
</feature>
<dbReference type="EMBL" id="JNBR01001471">
    <property type="protein sequence ID" value="OQR87008.1"/>
    <property type="molecule type" value="Genomic_DNA"/>
</dbReference>
<evidence type="ECO:0000313" key="3">
    <source>
        <dbReference type="Proteomes" id="UP000243579"/>
    </source>
</evidence>
<keyword evidence="3" id="KW-1185">Reference proteome</keyword>
<proteinExistence type="predicted"/>
<organism evidence="2 3">
    <name type="scientific">Achlya hypogyna</name>
    <name type="common">Oomycete</name>
    <name type="synonym">Protoachlya hypogyna</name>
    <dbReference type="NCBI Taxonomy" id="1202772"/>
    <lineage>
        <taxon>Eukaryota</taxon>
        <taxon>Sar</taxon>
        <taxon>Stramenopiles</taxon>
        <taxon>Oomycota</taxon>
        <taxon>Saprolegniomycetes</taxon>
        <taxon>Saprolegniales</taxon>
        <taxon>Achlyaceae</taxon>
        <taxon>Achlya</taxon>
    </lineage>
</organism>
<protein>
    <submittedName>
        <fullName evidence="2">Uncharacterized protein</fullName>
    </submittedName>
</protein>
<reference evidence="2 3" key="1">
    <citation type="journal article" date="2014" name="Genome Biol. Evol.">
        <title>The secreted proteins of Achlya hypogyna and Thraustotheca clavata identify the ancestral oomycete secretome and reveal gene acquisitions by horizontal gene transfer.</title>
        <authorList>
            <person name="Misner I."/>
            <person name="Blouin N."/>
            <person name="Leonard G."/>
            <person name="Richards T.A."/>
            <person name="Lane C.E."/>
        </authorList>
    </citation>
    <scope>NUCLEOTIDE SEQUENCE [LARGE SCALE GENOMIC DNA]</scope>
    <source>
        <strain evidence="2 3">ATCC 48635</strain>
    </source>
</reference>
<accession>A0A1V9YMR3</accession>
<gene>
    <name evidence="2" type="ORF">ACHHYP_09625</name>
</gene>
<keyword evidence="1" id="KW-0472">Membrane</keyword>
<name>A0A1V9YMR3_ACHHY</name>
<evidence type="ECO:0000256" key="1">
    <source>
        <dbReference type="SAM" id="Phobius"/>
    </source>
</evidence>
<sequence>MNPLLFLYLNLVRGPQLQAERERKEAEEAAASNAATPAAAAPAKKEIVLASCKKCDKQVDEAELAANYDSLCVECASNPMSMLSPVFIFQILLILVAVFVFIYRSL</sequence>
<dbReference type="AlphaFoldDB" id="A0A1V9YMR3"/>
<keyword evidence="1" id="KW-1133">Transmembrane helix</keyword>
<dbReference type="OrthoDB" id="161138at2759"/>
<dbReference type="Proteomes" id="UP000243579">
    <property type="component" value="Unassembled WGS sequence"/>
</dbReference>
<evidence type="ECO:0000313" key="2">
    <source>
        <dbReference type="EMBL" id="OQR87008.1"/>
    </source>
</evidence>